<proteinExistence type="predicted"/>
<accession>A0A1X0RXT0</accession>
<dbReference type="AlphaFoldDB" id="A0A1X0RXT0"/>
<sequence length="52" mass="6317">MKTLVSLTLTWSQRWPSICSLLYELDRLHHNKLITNRHPHGQMFLVWLNQFI</sequence>
<name>A0A1X0RXT0_RHIZD</name>
<evidence type="ECO:0000313" key="2">
    <source>
        <dbReference type="Proteomes" id="UP000242381"/>
    </source>
</evidence>
<dbReference type="Proteomes" id="UP000242381">
    <property type="component" value="Unassembled WGS sequence"/>
</dbReference>
<reference evidence="1 2" key="1">
    <citation type="journal article" date="2016" name="Proc. Natl. Acad. Sci. U.S.A.">
        <title>Lipid metabolic changes in an early divergent fungus govern the establishment of a mutualistic symbiosis with endobacteria.</title>
        <authorList>
            <person name="Lastovetsky O.A."/>
            <person name="Gaspar M.L."/>
            <person name="Mondo S.J."/>
            <person name="LaButti K.M."/>
            <person name="Sandor L."/>
            <person name="Grigoriev I.V."/>
            <person name="Henry S.A."/>
            <person name="Pawlowska T.E."/>
        </authorList>
    </citation>
    <scope>NUCLEOTIDE SEQUENCE [LARGE SCALE GENOMIC DNA]</scope>
    <source>
        <strain evidence="1 2">ATCC 11559</strain>
    </source>
</reference>
<protein>
    <submittedName>
        <fullName evidence="1">Uncharacterized protein</fullName>
    </submittedName>
</protein>
<organism evidence="1 2">
    <name type="scientific">Rhizopus microsporus</name>
    <dbReference type="NCBI Taxonomy" id="58291"/>
    <lineage>
        <taxon>Eukaryota</taxon>
        <taxon>Fungi</taxon>
        <taxon>Fungi incertae sedis</taxon>
        <taxon>Mucoromycota</taxon>
        <taxon>Mucoromycotina</taxon>
        <taxon>Mucoromycetes</taxon>
        <taxon>Mucorales</taxon>
        <taxon>Mucorineae</taxon>
        <taxon>Rhizopodaceae</taxon>
        <taxon>Rhizopus</taxon>
    </lineage>
</organism>
<dbReference type="EMBL" id="KV921373">
    <property type="protein sequence ID" value="ORE16852.1"/>
    <property type="molecule type" value="Genomic_DNA"/>
</dbReference>
<evidence type="ECO:0000313" key="1">
    <source>
        <dbReference type="EMBL" id="ORE16852.1"/>
    </source>
</evidence>
<gene>
    <name evidence="1" type="ORF">BCV71DRAFT_182623</name>
</gene>